<evidence type="ECO:0008006" key="6">
    <source>
        <dbReference type="Google" id="ProtNLM"/>
    </source>
</evidence>
<keyword evidence="5" id="KW-1185">Reference proteome</keyword>
<accession>A0AAV0ZYS9</accession>
<dbReference type="Pfam" id="PF14577">
    <property type="entry name" value="SEO_C"/>
    <property type="match status" value="1"/>
</dbReference>
<evidence type="ECO:0000313" key="5">
    <source>
        <dbReference type="Proteomes" id="UP001157006"/>
    </source>
</evidence>
<dbReference type="InterPro" id="IPR027942">
    <property type="entry name" value="SEO_N"/>
</dbReference>
<dbReference type="Pfam" id="PF14576">
    <property type="entry name" value="SEO_N"/>
    <property type="match status" value="1"/>
</dbReference>
<feature type="compositionally biased region" description="Low complexity" evidence="1">
    <location>
        <begin position="16"/>
        <end position="25"/>
    </location>
</feature>
<evidence type="ECO:0000256" key="1">
    <source>
        <dbReference type="SAM" id="MobiDB-lite"/>
    </source>
</evidence>
<name>A0AAV0ZYS9_VICFA</name>
<dbReference type="InterPro" id="IPR039299">
    <property type="entry name" value="SEOA"/>
</dbReference>
<dbReference type="PANTHER" id="PTHR33232:SF14">
    <property type="entry name" value="THIOREDOXIN-LIKE, SIEVE ELEMENT OCCLUSION-RELATED"/>
    <property type="match status" value="1"/>
</dbReference>
<dbReference type="Proteomes" id="UP001157006">
    <property type="component" value="Chromosome 3"/>
</dbReference>
<gene>
    <name evidence="4" type="ORF">VFH_III070040</name>
</gene>
<dbReference type="EMBL" id="OX451738">
    <property type="protein sequence ID" value="CAI8603076.1"/>
    <property type="molecule type" value="Genomic_DNA"/>
</dbReference>
<sequence length="673" mass="77483">MSIALSSVAPNGAKIQQNGTSQQQQKSKLPNPFEFDDYHILNKVYLTHVNDDEKYDKDVLFNLVSTIISASSAQISGTNHVLITQISFKPDFPALKRISCQMIMTRGKAECVHQTTLWIFQHLRGFSWDAKALITLAAFSLEYGEFMHLYRIQSSDTLGNSLKQLNQVQFRKVPSDISDIVAFLLQVFQHIIQWATWSAMGYDLEEVHSLSDAMQEIPLVVYWTVATIVACSANLVGISEHILSDYIKRLSSVVMRLNDHLEKSKVQIERIDDYYRRLKESENIKGVVGFLRLLIQGNDSDQIPLIYKGNTQVRTGLEVFKKNYVLLFISGLDSIGDEILLLNSIYNRLQDNPQEVIKGFKKEDFKILWIPTVDMWDEVAKNQFRNLKESMKWYVLEYFSQLPGLGIIKNRLNYIDNKPIVSVINSQGEIMNENAMEIIFQWGFDAFPFRKIDGDDLFKKWAWFWNLMKKVDINIEDMRRDSYIFIYGGNDPKWIQDFTRAIGNIQKNQSIKNVDINIDYHQLGKHNTTKIPYFWIGIDGRKQNKTCHDRVDCEIQEAVKSLLCLKQDPLGWVLLSKGYHVTLLGHGEPMYQTVADFGKWKDNVVEKESFDIAFKEYYNIKLKEISSSVSCAVNSSDVLATITCPNPTCGRVMEVTSVNYKCCHRDDQNSCCI</sequence>
<feature type="domain" description="Sieve element occlusion N-terminal" evidence="2">
    <location>
        <begin position="36"/>
        <end position="279"/>
    </location>
</feature>
<evidence type="ECO:0000259" key="2">
    <source>
        <dbReference type="Pfam" id="PF14576"/>
    </source>
</evidence>
<reference evidence="4 5" key="1">
    <citation type="submission" date="2023-01" db="EMBL/GenBank/DDBJ databases">
        <authorList>
            <person name="Kreplak J."/>
        </authorList>
    </citation>
    <scope>NUCLEOTIDE SEQUENCE [LARGE SCALE GENOMIC DNA]</scope>
</reference>
<feature type="region of interest" description="Disordered" evidence="1">
    <location>
        <begin position="1"/>
        <end position="28"/>
    </location>
</feature>
<feature type="domain" description="Sieve element occlusion C-terminal" evidence="3">
    <location>
        <begin position="459"/>
        <end position="664"/>
    </location>
</feature>
<evidence type="ECO:0000313" key="4">
    <source>
        <dbReference type="EMBL" id="CAI8603076.1"/>
    </source>
</evidence>
<organism evidence="4 5">
    <name type="scientific">Vicia faba</name>
    <name type="common">Broad bean</name>
    <name type="synonym">Faba vulgaris</name>
    <dbReference type="NCBI Taxonomy" id="3906"/>
    <lineage>
        <taxon>Eukaryota</taxon>
        <taxon>Viridiplantae</taxon>
        <taxon>Streptophyta</taxon>
        <taxon>Embryophyta</taxon>
        <taxon>Tracheophyta</taxon>
        <taxon>Spermatophyta</taxon>
        <taxon>Magnoliopsida</taxon>
        <taxon>eudicotyledons</taxon>
        <taxon>Gunneridae</taxon>
        <taxon>Pentapetalae</taxon>
        <taxon>rosids</taxon>
        <taxon>fabids</taxon>
        <taxon>Fabales</taxon>
        <taxon>Fabaceae</taxon>
        <taxon>Papilionoideae</taxon>
        <taxon>50 kb inversion clade</taxon>
        <taxon>NPAAA clade</taxon>
        <taxon>Hologalegina</taxon>
        <taxon>IRL clade</taxon>
        <taxon>Fabeae</taxon>
        <taxon>Vicia</taxon>
    </lineage>
</organism>
<dbReference type="PANTHER" id="PTHR33232">
    <property type="entry name" value="PROTEIN SIEVE ELEMENT OCCLUSION B-LIKE"/>
    <property type="match status" value="1"/>
</dbReference>
<protein>
    <recommendedName>
        <fullName evidence="6">Protein SIEVE ELEMENT OCCLUSION B</fullName>
    </recommendedName>
</protein>
<evidence type="ECO:0000259" key="3">
    <source>
        <dbReference type="Pfam" id="PF14577"/>
    </source>
</evidence>
<dbReference type="GO" id="GO:0010088">
    <property type="term" value="P:phloem development"/>
    <property type="evidence" value="ECO:0007669"/>
    <property type="project" value="InterPro"/>
</dbReference>
<dbReference type="InterPro" id="IPR027944">
    <property type="entry name" value="SEO_C"/>
</dbReference>
<proteinExistence type="predicted"/>
<dbReference type="AlphaFoldDB" id="A0AAV0ZYS9"/>